<dbReference type="PANTHER" id="PTHR12821:SF0">
    <property type="entry name" value="BYSTIN"/>
    <property type="match status" value="1"/>
</dbReference>
<dbReference type="Proteomes" id="UP000230066">
    <property type="component" value="Unassembled WGS sequence"/>
</dbReference>
<sequence>MLGDLNMLWATTVCHLEHDHHGDHLASFVDPGRDPLRTYLLDRFQYVPLNRINESITTKHRKEQLEKFDESSSSESEEEIDLLMDSEFPQSDVRFCIFVVHSQQVTSEQKEEWNKFFRNSENDADYVKELQKSLADAQVKVSDEFSQYSGSIPGDLAEFKGIDETEELPEELVNHIHLLSDVLRHYRSGPLPKTVKMLPHLPGCEGLLELLKPLEWTPHVYPRVTKVFASKGHEPALQLSVVNSVRFLFLATCLMFFFMRAHEYDREDTPKP</sequence>
<dbReference type="Pfam" id="PF05291">
    <property type="entry name" value="Bystin"/>
    <property type="match status" value="1"/>
</dbReference>
<dbReference type="GO" id="GO:0005737">
    <property type="term" value="C:cytoplasm"/>
    <property type="evidence" value="ECO:0007669"/>
    <property type="project" value="TreeGrafter"/>
</dbReference>
<reference evidence="2" key="1">
    <citation type="submission" date="2019-03" db="EMBL/GenBank/DDBJ databases">
        <title>Improved annotation for the trematode Fasciola hepatica.</title>
        <authorList>
            <person name="Choi Y.-J."/>
            <person name="Martin J."/>
            <person name="Mitreva M."/>
        </authorList>
    </citation>
    <scope>NUCLEOTIDE SEQUENCE [LARGE SCALE GENOMIC DNA]</scope>
</reference>
<gene>
    <name evidence="2" type="ORF">D915_009984</name>
</gene>
<comment type="caution">
    <text evidence="2">The sequence shown here is derived from an EMBL/GenBank/DDBJ whole genome shotgun (WGS) entry which is preliminary data.</text>
</comment>
<dbReference type="GO" id="GO:0005730">
    <property type="term" value="C:nucleolus"/>
    <property type="evidence" value="ECO:0007669"/>
    <property type="project" value="TreeGrafter"/>
</dbReference>
<organism evidence="2 3">
    <name type="scientific">Fasciola hepatica</name>
    <name type="common">Liver fluke</name>
    <dbReference type="NCBI Taxonomy" id="6192"/>
    <lineage>
        <taxon>Eukaryota</taxon>
        <taxon>Metazoa</taxon>
        <taxon>Spiralia</taxon>
        <taxon>Lophotrochozoa</taxon>
        <taxon>Platyhelminthes</taxon>
        <taxon>Trematoda</taxon>
        <taxon>Digenea</taxon>
        <taxon>Plagiorchiida</taxon>
        <taxon>Echinostomata</taxon>
        <taxon>Echinostomatoidea</taxon>
        <taxon>Fasciolidae</taxon>
        <taxon>Fasciola</taxon>
    </lineage>
</organism>
<evidence type="ECO:0000313" key="3">
    <source>
        <dbReference type="Proteomes" id="UP000230066"/>
    </source>
</evidence>
<dbReference type="GO" id="GO:0030688">
    <property type="term" value="C:preribosome, small subunit precursor"/>
    <property type="evidence" value="ECO:0007669"/>
    <property type="project" value="TreeGrafter"/>
</dbReference>
<dbReference type="GO" id="GO:0006364">
    <property type="term" value="P:rRNA processing"/>
    <property type="evidence" value="ECO:0007669"/>
    <property type="project" value="TreeGrafter"/>
</dbReference>
<protein>
    <submittedName>
        <fullName evidence="2">Uncharacterized protein</fullName>
    </submittedName>
</protein>
<keyword evidence="3" id="KW-1185">Reference proteome</keyword>
<dbReference type="InterPro" id="IPR007955">
    <property type="entry name" value="Bystin"/>
</dbReference>
<dbReference type="PANTHER" id="PTHR12821">
    <property type="entry name" value="BYSTIN"/>
    <property type="match status" value="1"/>
</dbReference>
<evidence type="ECO:0000256" key="1">
    <source>
        <dbReference type="ARBA" id="ARBA00007114"/>
    </source>
</evidence>
<name>A0A4E0R095_FASHE</name>
<evidence type="ECO:0000313" key="2">
    <source>
        <dbReference type="EMBL" id="THD19256.1"/>
    </source>
</evidence>
<dbReference type="GO" id="GO:0030515">
    <property type="term" value="F:snoRNA binding"/>
    <property type="evidence" value="ECO:0007669"/>
    <property type="project" value="TreeGrafter"/>
</dbReference>
<accession>A0A4E0R095</accession>
<comment type="similarity">
    <text evidence="1">Belongs to the bystin family.</text>
</comment>
<dbReference type="EMBL" id="JXXN02006884">
    <property type="protein sequence ID" value="THD19256.1"/>
    <property type="molecule type" value="Genomic_DNA"/>
</dbReference>
<dbReference type="AlphaFoldDB" id="A0A4E0R095"/>
<proteinExistence type="inferred from homology"/>